<dbReference type="Proteomes" id="UP000178526">
    <property type="component" value="Unassembled WGS sequence"/>
</dbReference>
<protein>
    <submittedName>
        <fullName evidence="1">Uncharacterized protein</fullName>
    </submittedName>
</protein>
<accession>A0A1F7RP71</accession>
<comment type="caution">
    <text evidence="1">The sequence shown here is derived from an EMBL/GenBank/DDBJ whole genome shotgun (WGS) entry which is preliminary data.</text>
</comment>
<dbReference type="EMBL" id="MGDB01000026">
    <property type="protein sequence ID" value="OGL42794.1"/>
    <property type="molecule type" value="Genomic_DNA"/>
</dbReference>
<organism evidence="1 2">
    <name type="scientific">Candidatus Schekmanbacteria bacterium GWA2_38_11</name>
    <dbReference type="NCBI Taxonomy" id="1817876"/>
    <lineage>
        <taxon>Bacteria</taxon>
        <taxon>Candidatus Schekmaniibacteriota</taxon>
    </lineage>
</organism>
<evidence type="ECO:0000313" key="2">
    <source>
        <dbReference type="Proteomes" id="UP000178526"/>
    </source>
</evidence>
<reference evidence="1 2" key="1">
    <citation type="journal article" date="2016" name="Nat. Commun.">
        <title>Thousands of microbial genomes shed light on interconnected biogeochemical processes in an aquifer system.</title>
        <authorList>
            <person name="Anantharaman K."/>
            <person name="Brown C.T."/>
            <person name="Hug L.A."/>
            <person name="Sharon I."/>
            <person name="Castelle C.J."/>
            <person name="Probst A.J."/>
            <person name="Thomas B.C."/>
            <person name="Singh A."/>
            <person name="Wilkins M.J."/>
            <person name="Karaoz U."/>
            <person name="Brodie E.L."/>
            <person name="Williams K.H."/>
            <person name="Hubbard S.S."/>
            <person name="Banfield J.F."/>
        </authorList>
    </citation>
    <scope>NUCLEOTIDE SEQUENCE [LARGE SCALE GENOMIC DNA]</scope>
</reference>
<dbReference type="AlphaFoldDB" id="A0A1F7RP71"/>
<name>A0A1F7RP71_9BACT</name>
<gene>
    <name evidence="1" type="ORF">A2042_09595</name>
</gene>
<sequence>MCFTSPYVERSLSIQCFKFLGRQDNKFSAYPFKLKAFSQLSSLWATLVIAFAMPNWSDSGSAPKAMRIFSFSN</sequence>
<evidence type="ECO:0000313" key="1">
    <source>
        <dbReference type="EMBL" id="OGL42794.1"/>
    </source>
</evidence>
<proteinExistence type="predicted"/>